<dbReference type="RefSeq" id="WP_331835402.1">
    <property type="nucleotide sequence ID" value="NZ_JARXNH020000057.1"/>
</dbReference>
<organism evidence="2 3">
    <name type="scientific">Raoultella scottii</name>
    <dbReference type="NCBI Taxonomy" id="3040937"/>
    <lineage>
        <taxon>Bacteria</taxon>
        <taxon>Pseudomonadati</taxon>
        <taxon>Pseudomonadota</taxon>
        <taxon>Gammaproteobacteria</taxon>
        <taxon>Enterobacterales</taxon>
        <taxon>Enterobacteriaceae</taxon>
        <taxon>Klebsiella/Raoultella group</taxon>
        <taxon>Raoultella</taxon>
    </lineage>
</organism>
<dbReference type="SUPFAM" id="SSF56349">
    <property type="entry name" value="DNA breaking-rejoining enzymes"/>
    <property type="match status" value="1"/>
</dbReference>
<reference evidence="2 3" key="1">
    <citation type="submission" date="2024-03" db="EMBL/GenBank/DDBJ databases">
        <title>Two novel Raoultella species associated with bleeding cankers of broadleaf hosts, Raoultella scottia sp. nov. and Raoultella lignicola sp. nov.</title>
        <authorList>
            <person name="Brady C.L."/>
        </authorList>
    </citation>
    <scope>NUCLEOTIDE SEQUENCE [LARGE SCALE GENOMIC DNA]</scope>
    <source>
        <strain evidence="2 3">BAC 10a-01-01</strain>
    </source>
</reference>
<name>A0ABU8ZAA5_9ENTR</name>
<accession>A0ABU8ZAA5</accession>
<dbReference type="InterPro" id="IPR013762">
    <property type="entry name" value="Integrase-like_cat_sf"/>
</dbReference>
<keyword evidence="1" id="KW-0233">DNA recombination</keyword>
<sequence length="145" mass="16540">MKTVWLVVNGKRTISFEQFLTINSNLVPISDTWSDLWALIFYTGLSVGRLITLRYEDIGLNSLCLRERGRLKAMKLQLSSPSRALLHRRRERYPRDVFVFQSHSNRVKNQVGPVTVIAFNAALRRAGRVLPLRTVSSTSARNVAI</sequence>
<dbReference type="EMBL" id="JARXNH020000057">
    <property type="protein sequence ID" value="MEK0250231.1"/>
    <property type="molecule type" value="Genomic_DNA"/>
</dbReference>
<evidence type="ECO:0000313" key="3">
    <source>
        <dbReference type="Proteomes" id="UP001334005"/>
    </source>
</evidence>
<dbReference type="InterPro" id="IPR011010">
    <property type="entry name" value="DNA_brk_join_enz"/>
</dbReference>
<proteinExistence type="predicted"/>
<dbReference type="Proteomes" id="UP001334005">
    <property type="component" value="Unassembled WGS sequence"/>
</dbReference>
<gene>
    <name evidence="2" type="ORF">QFI66_019250</name>
</gene>
<evidence type="ECO:0000256" key="1">
    <source>
        <dbReference type="ARBA" id="ARBA00023172"/>
    </source>
</evidence>
<evidence type="ECO:0000313" key="2">
    <source>
        <dbReference type="EMBL" id="MEK0250231.1"/>
    </source>
</evidence>
<protein>
    <recommendedName>
        <fullName evidence="4">Tyr recombinase domain-containing protein</fullName>
    </recommendedName>
</protein>
<keyword evidence="3" id="KW-1185">Reference proteome</keyword>
<dbReference type="Gene3D" id="1.10.443.10">
    <property type="entry name" value="Intergrase catalytic core"/>
    <property type="match status" value="1"/>
</dbReference>
<evidence type="ECO:0008006" key="4">
    <source>
        <dbReference type="Google" id="ProtNLM"/>
    </source>
</evidence>
<comment type="caution">
    <text evidence="2">The sequence shown here is derived from an EMBL/GenBank/DDBJ whole genome shotgun (WGS) entry which is preliminary data.</text>
</comment>